<evidence type="ECO:0000256" key="5">
    <source>
        <dbReference type="ARBA" id="ARBA00023015"/>
    </source>
</evidence>
<comment type="caution">
    <text evidence="12">The sequence shown here is derived from an EMBL/GenBank/DDBJ whole genome shotgun (WGS) entry which is preliminary data.</text>
</comment>
<dbReference type="InterPro" id="IPR007634">
    <property type="entry name" value="RNA_pol_sigma_54_DNA-bd"/>
</dbReference>
<evidence type="ECO:0000256" key="4">
    <source>
        <dbReference type="ARBA" id="ARBA00022695"/>
    </source>
</evidence>
<keyword evidence="8" id="KW-0804">Transcription</keyword>
<evidence type="ECO:0000256" key="9">
    <source>
        <dbReference type="SAM" id="Coils"/>
    </source>
</evidence>
<protein>
    <submittedName>
        <fullName evidence="12">RNA polymerase factor sigma-54</fullName>
    </submittedName>
</protein>
<dbReference type="InterPro" id="IPR010982">
    <property type="entry name" value="Lambda_DNA-bd_dom_sf"/>
</dbReference>
<evidence type="ECO:0000256" key="2">
    <source>
        <dbReference type="ARBA" id="ARBA00022478"/>
    </source>
</evidence>
<dbReference type="PANTHER" id="PTHR32248:SF4">
    <property type="entry name" value="RNA POLYMERASE SIGMA-54 FACTOR"/>
    <property type="match status" value="1"/>
</dbReference>
<dbReference type="Gene3D" id="1.10.10.1330">
    <property type="entry name" value="RNA polymerase sigma-54 factor, core-binding domain"/>
    <property type="match status" value="1"/>
</dbReference>
<dbReference type="InterPro" id="IPR007046">
    <property type="entry name" value="RNA_pol_sigma_54_core-bd"/>
</dbReference>
<organism evidence="12 13">
    <name type="scientific">Clostridium tetani</name>
    <dbReference type="NCBI Taxonomy" id="1513"/>
    <lineage>
        <taxon>Bacteria</taxon>
        <taxon>Bacillati</taxon>
        <taxon>Bacillota</taxon>
        <taxon>Clostridia</taxon>
        <taxon>Eubacteriales</taxon>
        <taxon>Clostridiaceae</taxon>
        <taxon>Clostridium</taxon>
    </lineage>
</organism>
<sequence>MKNVDLGFELSISQEQKLIMTHQMQLSIKILQLSSYELTKLVEKQLQENPLLEINYEETKKEESLEENLDEVLKYKNIIKNLQDDNYNYINNQHSEEEVSPFNFICSKKSLKEYLLEQIMYLDEKEYIKCICNYIIEGIDERGYLAEDIESISKELKVSINLVIKALNIVQDLEPDGIGARDLIECLRIQCNKRGIKDEKIYNIIDNHLEDIAENKYSNIGKKLDISPKKAQMYGDFIKSLQPKPSSGFYTGEEVRYIVPDAYIKKIGREYVILMNESITPKLTINNLYKNIINNNEDEAAVEYVKEKLNSASYLIKSIEQRKSTIYRVLEKIIEIQREYFDKDKKHLKPMTLKEIAEELKVHESTVSRAIREKYIHTDKGIIKIRNLFTTAIESKGNEDSLSNIAVKNMIEKFIEEEDKKKPLSDQNIADRLKKKDVNISRRTVAKYREEMGIKSSMGRKRY</sequence>
<name>A0A4Q0VDA3_CLOTA</name>
<dbReference type="Pfam" id="PF04552">
    <property type="entry name" value="Sigma54_DBD"/>
    <property type="match status" value="1"/>
</dbReference>
<reference evidence="12 13" key="1">
    <citation type="submission" date="2018-06" db="EMBL/GenBank/DDBJ databases">
        <title>Genome conservation of Clostridium tetani.</title>
        <authorList>
            <person name="Bruggemann H."/>
            <person name="Popoff M.R."/>
        </authorList>
    </citation>
    <scope>NUCLEOTIDE SEQUENCE [LARGE SCALE GENOMIC DNA]</scope>
    <source>
        <strain evidence="12 13">2017.061</strain>
    </source>
</reference>
<feature type="coiled-coil region" evidence="9">
    <location>
        <begin position="42"/>
        <end position="85"/>
    </location>
</feature>
<comment type="similarity">
    <text evidence="1">Belongs to the sigma-54 factor family.</text>
</comment>
<dbReference type="PROSITE" id="PS00717">
    <property type="entry name" value="SIGMA54_1"/>
    <property type="match status" value="1"/>
</dbReference>
<dbReference type="GO" id="GO:0016779">
    <property type="term" value="F:nucleotidyltransferase activity"/>
    <property type="evidence" value="ECO:0007669"/>
    <property type="project" value="UniProtKB-KW"/>
</dbReference>
<dbReference type="GO" id="GO:0016987">
    <property type="term" value="F:sigma factor activity"/>
    <property type="evidence" value="ECO:0007669"/>
    <property type="project" value="UniProtKB-KW"/>
</dbReference>
<dbReference type="InterPro" id="IPR000394">
    <property type="entry name" value="RNA_pol_sigma_54"/>
</dbReference>
<dbReference type="EMBL" id="QMAP01000006">
    <property type="protein sequence ID" value="RXI48548.1"/>
    <property type="molecule type" value="Genomic_DNA"/>
</dbReference>
<dbReference type="Gene3D" id="1.10.260.40">
    <property type="entry name" value="lambda repressor-like DNA-binding domains"/>
    <property type="match status" value="1"/>
</dbReference>
<proteinExistence type="inferred from homology"/>
<dbReference type="Pfam" id="PF00309">
    <property type="entry name" value="Sigma54_AID"/>
    <property type="match status" value="1"/>
</dbReference>
<evidence type="ECO:0000259" key="11">
    <source>
        <dbReference type="Pfam" id="PF04963"/>
    </source>
</evidence>
<evidence type="ECO:0000256" key="3">
    <source>
        <dbReference type="ARBA" id="ARBA00022679"/>
    </source>
</evidence>
<keyword evidence="7" id="KW-0238">DNA-binding</keyword>
<dbReference type="GO" id="GO:0003677">
    <property type="term" value="F:DNA binding"/>
    <property type="evidence" value="ECO:0007669"/>
    <property type="project" value="UniProtKB-KW"/>
</dbReference>
<evidence type="ECO:0000313" key="12">
    <source>
        <dbReference type="EMBL" id="RXI48548.1"/>
    </source>
</evidence>
<accession>A0A4Q0VDA3</accession>
<keyword evidence="6" id="KW-0731">Sigma factor</keyword>
<dbReference type="PROSITE" id="PS00718">
    <property type="entry name" value="SIGMA54_2"/>
    <property type="match status" value="1"/>
</dbReference>
<dbReference type="NCBIfam" id="TIGR02395">
    <property type="entry name" value="rpoN_sigma"/>
    <property type="match status" value="1"/>
</dbReference>
<dbReference type="Pfam" id="PF04963">
    <property type="entry name" value="Sigma54_CBD"/>
    <property type="match status" value="1"/>
</dbReference>
<evidence type="ECO:0000313" key="13">
    <source>
        <dbReference type="Proteomes" id="UP000290921"/>
    </source>
</evidence>
<dbReference type="PRINTS" id="PR00045">
    <property type="entry name" value="SIGMA54FCT"/>
</dbReference>
<keyword evidence="3" id="KW-0808">Transferase</keyword>
<gene>
    <name evidence="12" type="ORF">DP130_07395</name>
</gene>
<dbReference type="PIRSF" id="PIRSF000774">
    <property type="entry name" value="RpoN"/>
    <property type="match status" value="1"/>
</dbReference>
<keyword evidence="2" id="KW-0240">DNA-directed RNA polymerase</keyword>
<dbReference type="RefSeq" id="WP_115603935.1">
    <property type="nucleotide sequence ID" value="NZ_AP026806.1"/>
</dbReference>
<dbReference type="GO" id="GO:0006352">
    <property type="term" value="P:DNA-templated transcription initiation"/>
    <property type="evidence" value="ECO:0007669"/>
    <property type="project" value="InterPro"/>
</dbReference>
<dbReference type="AlphaFoldDB" id="A0A4Q0VDA3"/>
<dbReference type="GO" id="GO:0000428">
    <property type="term" value="C:DNA-directed RNA polymerase complex"/>
    <property type="evidence" value="ECO:0007669"/>
    <property type="project" value="UniProtKB-KW"/>
</dbReference>
<dbReference type="InterPro" id="IPR038709">
    <property type="entry name" value="RpoN_core-bd_sf"/>
</dbReference>
<feature type="domain" description="RNA polymerase sigma factor 54 DNA-binding" evidence="10">
    <location>
        <begin position="303"/>
        <end position="462"/>
    </location>
</feature>
<dbReference type="PANTHER" id="PTHR32248">
    <property type="entry name" value="RNA POLYMERASE SIGMA-54 FACTOR"/>
    <property type="match status" value="1"/>
</dbReference>
<dbReference type="PROSITE" id="PS50044">
    <property type="entry name" value="SIGMA54_3"/>
    <property type="match status" value="1"/>
</dbReference>
<feature type="domain" description="RNA polymerase sigma factor 54 core-binding" evidence="11">
    <location>
        <begin position="103"/>
        <end position="289"/>
    </location>
</feature>
<keyword evidence="9" id="KW-0175">Coiled coil</keyword>
<evidence type="ECO:0000256" key="6">
    <source>
        <dbReference type="ARBA" id="ARBA00023082"/>
    </source>
</evidence>
<evidence type="ECO:0000256" key="1">
    <source>
        <dbReference type="ARBA" id="ARBA00008798"/>
    </source>
</evidence>
<evidence type="ECO:0000256" key="8">
    <source>
        <dbReference type="ARBA" id="ARBA00023163"/>
    </source>
</evidence>
<dbReference type="GO" id="GO:0001216">
    <property type="term" value="F:DNA-binding transcription activator activity"/>
    <property type="evidence" value="ECO:0007669"/>
    <property type="project" value="InterPro"/>
</dbReference>
<dbReference type="Proteomes" id="UP000290921">
    <property type="component" value="Unassembled WGS sequence"/>
</dbReference>
<keyword evidence="4" id="KW-0548">Nucleotidyltransferase</keyword>
<keyword evidence="5" id="KW-0805">Transcription regulation</keyword>
<evidence type="ECO:0000256" key="7">
    <source>
        <dbReference type="ARBA" id="ARBA00023125"/>
    </source>
</evidence>
<evidence type="ECO:0000259" key="10">
    <source>
        <dbReference type="Pfam" id="PF04552"/>
    </source>
</evidence>
<dbReference type="Gene3D" id="1.10.10.60">
    <property type="entry name" value="Homeodomain-like"/>
    <property type="match status" value="1"/>
</dbReference>